<dbReference type="EMBL" id="UINC01179516">
    <property type="protein sequence ID" value="SVD88232.1"/>
    <property type="molecule type" value="Genomic_DNA"/>
</dbReference>
<evidence type="ECO:0000256" key="1">
    <source>
        <dbReference type="ARBA" id="ARBA00022612"/>
    </source>
</evidence>
<sequence>MGENATQAAIGAGYSPKTAHVQGSRMLRNVKVLSKIQDRMLNHRERCSITVDNLTAELEEARLLAMKANRPSAAVRATIAKAKLHRLL</sequence>
<dbReference type="InterPro" id="IPR005335">
    <property type="entry name" value="Terminase_ssu"/>
</dbReference>
<evidence type="ECO:0000256" key="2">
    <source>
        <dbReference type="ARBA" id="ARBA00023219"/>
    </source>
</evidence>
<dbReference type="GO" id="GO:0051276">
    <property type="term" value="P:chromosome organization"/>
    <property type="evidence" value="ECO:0007669"/>
    <property type="project" value="InterPro"/>
</dbReference>
<gene>
    <name evidence="3" type="ORF">METZ01_LOCUS441086</name>
</gene>
<accession>A0A382YYA6</accession>
<dbReference type="PANTHER" id="PTHR41328">
    <property type="entry name" value="TERMINASE SMALL SUBUNIT-RELATED"/>
    <property type="match status" value="1"/>
</dbReference>
<dbReference type="PANTHER" id="PTHR41328:SF2">
    <property type="entry name" value="TERMINASE SMALL SUBUNIT"/>
    <property type="match status" value="1"/>
</dbReference>
<dbReference type="InterPro" id="IPR052404">
    <property type="entry name" value="SPP1-like_terminase"/>
</dbReference>
<dbReference type="Pfam" id="PF03592">
    <property type="entry name" value="Terminase_2"/>
    <property type="match status" value="1"/>
</dbReference>
<name>A0A382YYA6_9ZZZZ</name>
<dbReference type="Gene3D" id="1.10.10.1400">
    <property type="entry name" value="Terminase, small subunit, N-terminal DNA-binding domain, HTH motif"/>
    <property type="match status" value="1"/>
</dbReference>
<protein>
    <recommendedName>
        <fullName evidence="4">Terminase small subunit</fullName>
    </recommendedName>
</protein>
<dbReference type="AlphaFoldDB" id="A0A382YYA6"/>
<dbReference type="InterPro" id="IPR038713">
    <property type="entry name" value="Terminase_Gp1_N_sf"/>
</dbReference>
<evidence type="ECO:0008006" key="4">
    <source>
        <dbReference type="Google" id="ProtNLM"/>
    </source>
</evidence>
<keyword evidence="2" id="KW-0231">Viral genome packaging</keyword>
<keyword evidence="1" id="KW-1188">Viral release from host cell</keyword>
<proteinExistence type="predicted"/>
<reference evidence="3" key="1">
    <citation type="submission" date="2018-05" db="EMBL/GenBank/DDBJ databases">
        <authorList>
            <person name="Lanie J.A."/>
            <person name="Ng W.-L."/>
            <person name="Kazmierczak K.M."/>
            <person name="Andrzejewski T.M."/>
            <person name="Davidsen T.M."/>
            <person name="Wayne K.J."/>
            <person name="Tettelin H."/>
            <person name="Glass J.I."/>
            <person name="Rusch D."/>
            <person name="Podicherti R."/>
            <person name="Tsui H.-C.T."/>
            <person name="Winkler M.E."/>
        </authorList>
    </citation>
    <scope>NUCLEOTIDE SEQUENCE</scope>
</reference>
<organism evidence="3">
    <name type="scientific">marine metagenome</name>
    <dbReference type="NCBI Taxonomy" id="408172"/>
    <lineage>
        <taxon>unclassified sequences</taxon>
        <taxon>metagenomes</taxon>
        <taxon>ecological metagenomes</taxon>
    </lineage>
</organism>
<evidence type="ECO:0000313" key="3">
    <source>
        <dbReference type="EMBL" id="SVD88232.1"/>
    </source>
</evidence>